<reference evidence="1 2" key="1">
    <citation type="submission" date="2017-02" db="EMBL/GenBank/DDBJ databases">
        <authorList>
            <person name="Peterson S.W."/>
        </authorList>
    </citation>
    <scope>NUCLEOTIDE SEQUENCE [LARGE SCALE GENOMIC DNA]</scope>
    <source>
        <strain evidence="1 2">LMG 22410</strain>
    </source>
</reference>
<gene>
    <name evidence="1" type="ORF">CZ674_11690</name>
</gene>
<evidence type="ECO:0008006" key="3">
    <source>
        <dbReference type="Google" id="ProtNLM"/>
    </source>
</evidence>
<name>A0A1R4GG96_9MICO</name>
<keyword evidence="2" id="KW-1185">Reference proteome</keyword>
<accession>A0A1R4GG96</accession>
<organism evidence="1 2">
    <name type="scientific">Agrococcus casei LMG 22410</name>
    <dbReference type="NCBI Taxonomy" id="1255656"/>
    <lineage>
        <taxon>Bacteria</taxon>
        <taxon>Bacillati</taxon>
        <taxon>Actinomycetota</taxon>
        <taxon>Actinomycetes</taxon>
        <taxon>Micrococcales</taxon>
        <taxon>Microbacteriaceae</taxon>
        <taxon>Agrococcus</taxon>
    </lineage>
</organism>
<evidence type="ECO:0000313" key="2">
    <source>
        <dbReference type="Proteomes" id="UP000195787"/>
    </source>
</evidence>
<dbReference type="GeneID" id="303174352"/>
<dbReference type="NCBIfam" id="TIGR04088">
    <property type="entry name" value="cognate_SipW"/>
    <property type="match status" value="1"/>
</dbReference>
<evidence type="ECO:0000313" key="1">
    <source>
        <dbReference type="EMBL" id="SJM67123.1"/>
    </source>
</evidence>
<dbReference type="Proteomes" id="UP000195787">
    <property type="component" value="Unassembled WGS sequence"/>
</dbReference>
<proteinExistence type="predicted"/>
<dbReference type="AlphaFoldDB" id="A0A1R4GG96"/>
<protein>
    <recommendedName>
        <fullName evidence="3">SipW-cognate class signal peptide</fullName>
    </recommendedName>
</protein>
<dbReference type="RefSeq" id="WP_234988569.1">
    <property type="nucleotide sequence ID" value="NZ_FUHU01000044.1"/>
</dbReference>
<dbReference type="EMBL" id="FUHU01000044">
    <property type="protein sequence ID" value="SJM67123.1"/>
    <property type="molecule type" value="Genomic_DNA"/>
</dbReference>
<dbReference type="InterPro" id="IPR023833">
    <property type="entry name" value="Signal_pept_SipW-depend-type"/>
</dbReference>
<sequence>MTENTKRRKVLAILAGGLVLGVGTAVTLAAWNDSEFASSDFTAGSFNLEGAVDGAAGTYEEHESAGAAAAIDFTVDASNMAP</sequence>